<evidence type="ECO:0000256" key="7">
    <source>
        <dbReference type="ARBA" id="ARBA00023128"/>
    </source>
</evidence>
<dbReference type="SUPFAM" id="SSF50447">
    <property type="entry name" value="Translation proteins"/>
    <property type="match status" value="2"/>
</dbReference>
<feature type="compositionally biased region" description="Basic and acidic residues" evidence="11">
    <location>
        <begin position="142"/>
        <end position="160"/>
    </location>
</feature>
<feature type="compositionally biased region" description="Basic and acidic residues" evidence="11">
    <location>
        <begin position="200"/>
        <end position="223"/>
    </location>
</feature>
<evidence type="ECO:0000256" key="2">
    <source>
        <dbReference type="ARBA" id="ARBA00007733"/>
    </source>
</evidence>
<comment type="similarity">
    <text evidence="2">Belongs to the TRAFAC class translation factor GTPase superfamily. Classic translation factor GTPase family. IF-2 subfamily.</text>
</comment>
<dbReference type="Pfam" id="PF22042">
    <property type="entry name" value="EF-G_D2"/>
    <property type="match status" value="1"/>
</dbReference>
<keyword evidence="5" id="KW-0648">Protein biosynthesis</keyword>
<dbReference type="PANTHER" id="PTHR43381">
    <property type="entry name" value="TRANSLATION INITIATION FACTOR IF-2-RELATED"/>
    <property type="match status" value="1"/>
</dbReference>
<feature type="compositionally biased region" description="Basic and acidic residues" evidence="11">
    <location>
        <begin position="253"/>
        <end position="270"/>
    </location>
</feature>
<keyword evidence="8" id="KW-0342">GTP-binding</keyword>
<keyword evidence="3 13" id="KW-0396">Initiation factor</keyword>
<reference evidence="13" key="1">
    <citation type="submission" date="2022-11" db="EMBL/GenBank/DDBJ databases">
        <authorList>
            <person name="Petersen C."/>
        </authorList>
    </citation>
    <scope>NUCLEOTIDE SEQUENCE</scope>
    <source>
        <strain evidence="13">IBT 19713</strain>
    </source>
</reference>
<dbReference type="InterPro" id="IPR000795">
    <property type="entry name" value="T_Tr_GTP-bd_dom"/>
</dbReference>
<evidence type="ECO:0000256" key="1">
    <source>
        <dbReference type="ARBA" id="ARBA00004173"/>
    </source>
</evidence>
<dbReference type="Gene3D" id="3.40.50.10050">
    <property type="entry name" value="Translation initiation factor IF- 2, domain 3"/>
    <property type="match status" value="1"/>
</dbReference>
<dbReference type="AlphaFoldDB" id="A0A9W9N898"/>
<evidence type="ECO:0000256" key="9">
    <source>
        <dbReference type="ARBA" id="ARBA00025162"/>
    </source>
</evidence>
<dbReference type="RefSeq" id="XP_058325595.1">
    <property type="nucleotide sequence ID" value="XM_058480072.1"/>
</dbReference>
<dbReference type="NCBIfam" id="TIGR00487">
    <property type="entry name" value="IF-2"/>
    <property type="match status" value="1"/>
</dbReference>
<comment type="caution">
    <text evidence="13">The sequence shown here is derived from an EMBL/GenBank/DDBJ whole genome shotgun (WGS) entry which is preliminary data.</text>
</comment>
<dbReference type="NCBIfam" id="TIGR00231">
    <property type="entry name" value="small_GTP"/>
    <property type="match status" value="1"/>
</dbReference>
<feature type="region of interest" description="Disordered" evidence="11">
    <location>
        <begin position="1"/>
        <end position="175"/>
    </location>
</feature>
<dbReference type="Gene3D" id="2.40.30.10">
    <property type="entry name" value="Translation factors"/>
    <property type="match status" value="2"/>
</dbReference>
<evidence type="ECO:0000256" key="11">
    <source>
        <dbReference type="SAM" id="MobiDB-lite"/>
    </source>
</evidence>
<dbReference type="InterPro" id="IPR023115">
    <property type="entry name" value="TIF_IF2_dom3"/>
</dbReference>
<dbReference type="GeneID" id="83207376"/>
<reference evidence="13" key="2">
    <citation type="journal article" date="2023" name="IMA Fungus">
        <title>Comparative genomic study of the Penicillium genus elucidates a diverse pangenome and 15 lateral gene transfer events.</title>
        <authorList>
            <person name="Petersen C."/>
            <person name="Sorensen T."/>
            <person name="Nielsen M.R."/>
            <person name="Sondergaard T.E."/>
            <person name="Sorensen J.L."/>
            <person name="Fitzpatrick D.A."/>
            <person name="Frisvad J.C."/>
            <person name="Nielsen K.L."/>
        </authorList>
    </citation>
    <scope>NUCLEOTIDE SEQUENCE</scope>
    <source>
        <strain evidence="13">IBT 19713</strain>
    </source>
</reference>
<evidence type="ECO:0000256" key="10">
    <source>
        <dbReference type="ARBA" id="ARBA00044200"/>
    </source>
</evidence>
<dbReference type="SUPFAM" id="SSF52540">
    <property type="entry name" value="P-loop containing nucleoside triphosphate hydrolases"/>
    <property type="match status" value="1"/>
</dbReference>
<dbReference type="CDD" id="cd03702">
    <property type="entry name" value="IF2_mtIF2_II"/>
    <property type="match status" value="1"/>
</dbReference>
<dbReference type="PROSITE" id="PS01176">
    <property type="entry name" value="IF2"/>
    <property type="match status" value="1"/>
</dbReference>
<keyword evidence="7" id="KW-0496">Mitochondrion</keyword>
<gene>
    <name evidence="13" type="ORF">N7468_010777</name>
</gene>
<feature type="domain" description="Tr-type G" evidence="12">
    <location>
        <begin position="411"/>
        <end position="583"/>
    </location>
</feature>
<dbReference type="InterPro" id="IPR000178">
    <property type="entry name" value="TF_IF2_bacterial-like"/>
</dbReference>
<organism evidence="13 14">
    <name type="scientific">Penicillium chermesinum</name>
    <dbReference type="NCBI Taxonomy" id="63820"/>
    <lineage>
        <taxon>Eukaryota</taxon>
        <taxon>Fungi</taxon>
        <taxon>Dikarya</taxon>
        <taxon>Ascomycota</taxon>
        <taxon>Pezizomycotina</taxon>
        <taxon>Eurotiomycetes</taxon>
        <taxon>Eurotiomycetidae</taxon>
        <taxon>Eurotiales</taxon>
        <taxon>Aspergillaceae</taxon>
        <taxon>Penicillium</taxon>
    </lineage>
</organism>
<protein>
    <recommendedName>
        <fullName evidence="10">Translation initiation factor IF-2, mitochondrial</fullName>
    </recommendedName>
</protein>
<dbReference type="Gene3D" id="3.40.50.300">
    <property type="entry name" value="P-loop containing nucleotide triphosphate hydrolases"/>
    <property type="match status" value="1"/>
</dbReference>
<evidence type="ECO:0000313" key="14">
    <source>
        <dbReference type="Proteomes" id="UP001150941"/>
    </source>
</evidence>
<dbReference type="PROSITE" id="PS51722">
    <property type="entry name" value="G_TR_2"/>
    <property type="match status" value="1"/>
</dbReference>
<dbReference type="GO" id="GO:0005525">
    <property type="term" value="F:GTP binding"/>
    <property type="evidence" value="ECO:0007669"/>
    <property type="project" value="UniProtKB-KW"/>
</dbReference>
<accession>A0A9W9N898</accession>
<keyword evidence="4" id="KW-0547">Nucleotide-binding</keyword>
<feature type="region of interest" description="Disordered" evidence="11">
    <location>
        <begin position="191"/>
        <end position="353"/>
    </location>
</feature>
<comment type="subcellular location">
    <subcellularLocation>
        <location evidence="1">Mitochondrion</location>
    </subcellularLocation>
</comment>
<dbReference type="GO" id="GO:0003743">
    <property type="term" value="F:translation initiation factor activity"/>
    <property type="evidence" value="ECO:0007669"/>
    <property type="project" value="UniProtKB-KW"/>
</dbReference>
<name>A0A9W9N898_9EURO</name>
<dbReference type="InterPro" id="IPR015760">
    <property type="entry name" value="TIF_IF2"/>
</dbReference>
<dbReference type="GO" id="GO:0003924">
    <property type="term" value="F:GTPase activity"/>
    <property type="evidence" value="ECO:0007669"/>
    <property type="project" value="InterPro"/>
</dbReference>
<dbReference type="FunFam" id="2.40.30.10:FF:000008">
    <property type="entry name" value="Translation initiation factor IF-2"/>
    <property type="match status" value="1"/>
</dbReference>
<dbReference type="Pfam" id="PF11987">
    <property type="entry name" value="IF-2"/>
    <property type="match status" value="1"/>
</dbReference>
<dbReference type="PANTHER" id="PTHR43381:SF20">
    <property type="entry name" value="TRANSLATION INITIATION FACTOR IF-2, MITOCHONDRIAL"/>
    <property type="match status" value="1"/>
</dbReference>
<keyword evidence="6" id="KW-0809">Transit peptide</keyword>
<evidence type="ECO:0000313" key="13">
    <source>
        <dbReference type="EMBL" id="KAJ5215098.1"/>
    </source>
</evidence>
<evidence type="ECO:0000259" key="12">
    <source>
        <dbReference type="PROSITE" id="PS51722"/>
    </source>
</evidence>
<dbReference type="InterPro" id="IPR009000">
    <property type="entry name" value="Transl_B-barrel_sf"/>
</dbReference>
<dbReference type="FunFam" id="3.40.50.300:FF:000019">
    <property type="entry name" value="Translation initiation factor IF-2"/>
    <property type="match status" value="1"/>
</dbReference>
<sequence length="933" mass="101963">MHRAVSRPSGLSAAEQAIRDALVAKTPPKPEPTSEVESENKLASGQKAEAGAALDHQPRQDSDPFSGPTGDNPAAKVTSRWGWGNRQGGKPSGLSAAEQAMRDSIVARSTPTPFPGLGVKRETPGPSDRIPGTPARSTPVNPERKASQRQRSKPDVRRTPGDSTSSAQKDPRLNSDWTCFRCGALVFAKRPMCPRCGGRRPREDMEKQQRPKERPQDRREPRAPRNNQRTAVPASLAKSNELGRSSLVDTEEDAKTSKESARDSEKEAKSQADAAWKKNQWTWDMSVLDKLESGATEEPSGMQKKDKRKNGQRGREDEDDHDEDIVRRREEKKRLKQQQKKEAEAAPSLFTFPSSSRMEEMGFEDVGYNHVLDAETAGLVAAEFNYEAIFDTGAEDLQAAPMPEDTTHLPPRPPVVTIMGHVDHGKTTILDWLRKSSIAATEHGGITQHIGAFSVAMPSGKTITFLDTPGHSAFLEMRRRGADVTDIVVLVVAADDSVKPQTVEAIKHATQANVPIIVAISKVDKEGSNPDRVKADLSANGVHVEDYGGDVQAIPVSGKTGTGMLDLEEAIGALSEMLDHRADTAGNVEGWVLEASTKSYGRVASALIRRGTLRPGDVIVAGTTWARVRTLRNEAGVAVDEATPGMPVEIDGWREQPAAGTEILQAETEQRAKEVVEYRLERSETQKMGEDMAALNETRKAAAEKRRLENTDPDELSEVAVQSTGPKAINFIVKADVDGSAEAVLNSMAAIGNNEVYANILRSGVGPVTEFDIEHAATAGGKVISFNMAIDPQMIRLAEQAGVKIMDHNIIYKLIDDIKEDLSSHLAPNITHRVTGEAEVQQLFDITIKGREKMSIAGCRVRNGIIHKSRKVRVLRGDKTIYDGAMTSLKNVKKDVTEMRKDTECGIAFEDWAEFAVGDQVQCYEEIHEKRSL</sequence>
<dbReference type="InterPro" id="IPR005225">
    <property type="entry name" value="Small_GTP-bd"/>
</dbReference>
<dbReference type="InterPro" id="IPR036925">
    <property type="entry name" value="TIF_IF2_dom3_sf"/>
</dbReference>
<dbReference type="Pfam" id="PF00009">
    <property type="entry name" value="GTP_EFTU"/>
    <property type="match status" value="1"/>
</dbReference>
<dbReference type="Proteomes" id="UP001150941">
    <property type="component" value="Unassembled WGS sequence"/>
</dbReference>
<proteinExistence type="inferred from homology"/>
<evidence type="ECO:0000256" key="3">
    <source>
        <dbReference type="ARBA" id="ARBA00022540"/>
    </source>
</evidence>
<dbReference type="InterPro" id="IPR027417">
    <property type="entry name" value="P-loop_NTPase"/>
</dbReference>
<evidence type="ECO:0000256" key="4">
    <source>
        <dbReference type="ARBA" id="ARBA00022741"/>
    </source>
</evidence>
<dbReference type="FunFam" id="3.40.50.10050:FF:000001">
    <property type="entry name" value="Translation initiation factor IF-2"/>
    <property type="match status" value="1"/>
</dbReference>
<evidence type="ECO:0000256" key="5">
    <source>
        <dbReference type="ARBA" id="ARBA00022917"/>
    </source>
</evidence>
<evidence type="ECO:0000256" key="6">
    <source>
        <dbReference type="ARBA" id="ARBA00022946"/>
    </source>
</evidence>
<dbReference type="HAMAP" id="MF_00100_B">
    <property type="entry name" value="IF_2_B"/>
    <property type="match status" value="1"/>
</dbReference>
<evidence type="ECO:0000256" key="8">
    <source>
        <dbReference type="ARBA" id="ARBA00023134"/>
    </source>
</evidence>
<dbReference type="InterPro" id="IPR044145">
    <property type="entry name" value="IF2_II"/>
</dbReference>
<dbReference type="CDD" id="cd03692">
    <property type="entry name" value="mtIF2_IVc"/>
    <property type="match status" value="1"/>
</dbReference>
<dbReference type="FunFam" id="2.40.30.10:FF:000007">
    <property type="entry name" value="Translation initiation factor IF-2"/>
    <property type="match status" value="1"/>
</dbReference>
<dbReference type="SUPFAM" id="SSF52156">
    <property type="entry name" value="Initiation factor IF2/eIF5b, domain 3"/>
    <property type="match status" value="1"/>
</dbReference>
<dbReference type="EMBL" id="JAPQKS010000009">
    <property type="protein sequence ID" value="KAJ5215098.1"/>
    <property type="molecule type" value="Genomic_DNA"/>
</dbReference>
<keyword evidence="14" id="KW-1185">Reference proteome</keyword>
<dbReference type="CDD" id="cd01887">
    <property type="entry name" value="IF2_eIF5B"/>
    <property type="match status" value="1"/>
</dbReference>
<dbReference type="InterPro" id="IPR053905">
    <property type="entry name" value="EF-G-like_DII"/>
</dbReference>
<feature type="compositionally biased region" description="Basic and acidic residues" evidence="11">
    <location>
        <begin position="324"/>
        <end position="344"/>
    </location>
</feature>
<dbReference type="OrthoDB" id="361630at2759"/>
<comment type="function">
    <text evidence="9">One of the essential components for the initiation of protein synthesis. Protects formylmethionyl-tRNA from spontaneous hydrolysis and promotes its binding to the 30S ribosomal subunits. Also involved in the hydrolysis of GTP during the formation of the 70S ribosomal complex.</text>
</comment>
<dbReference type="GO" id="GO:0005739">
    <property type="term" value="C:mitochondrion"/>
    <property type="evidence" value="ECO:0007669"/>
    <property type="project" value="UniProtKB-SubCell"/>
</dbReference>